<evidence type="ECO:0000259" key="7">
    <source>
        <dbReference type="PROSITE" id="PS51755"/>
    </source>
</evidence>
<gene>
    <name evidence="8" type="ORF">Rhe02_52760</name>
</gene>
<feature type="DNA-binding region" description="OmpR/PhoB-type" evidence="5">
    <location>
        <begin position="1"/>
        <end position="91"/>
    </location>
</feature>
<comment type="similarity">
    <text evidence="1">Belongs to the AfsR/DnrI/RedD regulatory family.</text>
</comment>
<evidence type="ECO:0000313" key="9">
    <source>
        <dbReference type="Proteomes" id="UP000612899"/>
    </source>
</evidence>
<dbReference type="SMART" id="SM00028">
    <property type="entry name" value="TPR"/>
    <property type="match status" value="6"/>
</dbReference>
<keyword evidence="3 5" id="KW-0238">DNA-binding</keyword>
<dbReference type="InterPro" id="IPR051677">
    <property type="entry name" value="AfsR-DnrI-RedD_regulator"/>
</dbReference>
<dbReference type="SMART" id="SM01043">
    <property type="entry name" value="BTAD"/>
    <property type="match status" value="1"/>
</dbReference>
<dbReference type="InterPro" id="IPR016032">
    <property type="entry name" value="Sig_transdc_resp-reg_C-effctor"/>
</dbReference>
<reference evidence="8" key="1">
    <citation type="submission" date="2021-01" db="EMBL/GenBank/DDBJ databases">
        <title>Whole genome shotgun sequence of Rhizocola hellebori NBRC 109834.</title>
        <authorList>
            <person name="Komaki H."/>
            <person name="Tamura T."/>
        </authorList>
    </citation>
    <scope>NUCLEOTIDE SEQUENCE</scope>
    <source>
        <strain evidence="8">NBRC 109834</strain>
    </source>
</reference>
<feature type="region of interest" description="Disordered" evidence="6">
    <location>
        <begin position="245"/>
        <end position="276"/>
    </location>
</feature>
<sequence length="931" mass="100400">MRYGVLGPIEVRTADGRLLEINQPRRRALLGALALHANRPISVTELVGALWEHEAPDRARATLRTHIWGLRRLLEGSAGISTSRNAYRLEIVGDDELDLLSFHRLARDARRALAHGQLHQAAELFGRAVALWRGEACEDAPLMGRFAGEAAALTEERLALQEDFNELRLTLGHYDGMVTELNESVRLHPLRERMWGQLMLALHRQGRQAEALATYERLRLLLADQLGVGPGPEVWRRHGEILTADRRPPASVVPQASDPPQASGGRSGPAQLPRGVGQFAGRRTELARLEELCGRGGLALVDGIPGAGKTALAVRFAHHVADRFPDGQLYIDLRGFGPEPPTSAGDALAEFLRALGVSPDDVPAGPDQRAALFRTLTAGRRLLVVLDNARSAQQVRPLLTSASDSLVLVTSRNRLRGLVARDGAARVTVDVVGEAAAVDILAAVIGRARVDEDCAALRELVRLCGGLPLALRVAAERVASQPSIGVSEFVNALAAEHGRLDALAIDGDETATVRSVFSWSLRALAESAARLFALLGLHPGAEFSTFAAAALAGTQVTAVRPLLDALAGGHLVEPTGPDRYRLHDLVRLYAIESVRELPAPDQAAARRRVLGWYLHSADAADRMLIRRRPRISLEPPEEPNWTAAFADIDGALAWCETERANLVAAVTSAVAAGEHTIAWQLPVALWGFFMLRKYRDDWAFTTETGLAAARRAGDRSGEAWALTCLGVAYADGSRFAESQPRLLSALAIRRAIGDRVGEGTALVALACMHLDRGDVDDAEANYLEALDIYRETGDRWSEGIALTGLGVICMRRKDADGAVERLEQSAALSRAIGDPWGEAMARHALGAAYRDAGRHDDAIACLTATVETQRTIGDEWGQGATMFELGRCLQGVGRQAEAAQAWQDALPILTKVDAAYADIVRSHLAELTGPA</sequence>
<dbReference type="InterPro" id="IPR027417">
    <property type="entry name" value="P-loop_NTPase"/>
</dbReference>
<dbReference type="PANTHER" id="PTHR35807">
    <property type="entry name" value="TRANSCRIPTIONAL REGULATOR REDD-RELATED"/>
    <property type="match status" value="1"/>
</dbReference>
<dbReference type="EMBL" id="BONY01000034">
    <property type="protein sequence ID" value="GIH07209.1"/>
    <property type="molecule type" value="Genomic_DNA"/>
</dbReference>
<evidence type="ECO:0000313" key="8">
    <source>
        <dbReference type="EMBL" id="GIH07209.1"/>
    </source>
</evidence>
<dbReference type="Pfam" id="PF13424">
    <property type="entry name" value="TPR_12"/>
    <property type="match status" value="2"/>
</dbReference>
<dbReference type="Pfam" id="PF00486">
    <property type="entry name" value="Trans_reg_C"/>
    <property type="match status" value="1"/>
</dbReference>
<name>A0A8J3VHA4_9ACTN</name>
<dbReference type="Pfam" id="PF03704">
    <property type="entry name" value="BTAD"/>
    <property type="match status" value="1"/>
</dbReference>
<keyword evidence="9" id="KW-1185">Reference proteome</keyword>
<dbReference type="Gene3D" id="1.10.10.10">
    <property type="entry name" value="Winged helix-like DNA-binding domain superfamily/Winged helix DNA-binding domain"/>
    <property type="match status" value="1"/>
</dbReference>
<dbReference type="SUPFAM" id="SSF46894">
    <property type="entry name" value="C-terminal effector domain of the bipartite response regulators"/>
    <property type="match status" value="1"/>
</dbReference>
<accession>A0A8J3VHA4</accession>
<dbReference type="InterPro" id="IPR036388">
    <property type="entry name" value="WH-like_DNA-bd_sf"/>
</dbReference>
<dbReference type="InterPro" id="IPR019734">
    <property type="entry name" value="TPR_rpt"/>
</dbReference>
<evidence type="ECO:0000256" key="4">
    <source>
        <dbReference type="ARBA" id="ARBA00023163"/>
    </source>
</evidence>
<dbReference type="SUPFAM" id="SSF52540">
    <property type="entry name" value="P-loop containing nucleoside triphosphate hydrolases"/>
    <property type="match status" value="1"/>
</dbReference>
<dbReference type="SMART" id="SM00862">
    <property type="entry name" value="Trans_reg_C"/>
    <property type="match status" value="1"/>
</dbReference>
<dbReference type="Proteomes" id="UP000612899">
    <property type="component" value="Unassembled WGS sequence"/>
</dbReference>
<keyword evidence="4" id="KW-0804">Transcription</keyword>
<dbReference type="GO" id="GO:0043531">
    <property type="term" value="F:ADP binding"/>
    <property type="evidence" value="ECO:0007669"/>
    <property type="project" value="InterPro"/>
</dbReference>
<dbReference type="Gene3D" id="1.25.40.10">
    <property type="entry name" value="Tetratricopeptide repeat domain"/>
    <property type="match status" value="2"/>
</dbReference>
<dbReference type="Gene3D" id="3.40.50.300">
    <property type="entry name" value="P-loop containing nucleotide triphosphate hydrolases"/>
    <property type="match status" value="1"/>
</dbReference>
<evidence type="ECO:0000256" key="5">
    <source>
        <dbReference type="PROSITE-ProRule" id="PRU01091"/>
    </source>
</evidence>
<dbReference type="GO" id="GO:0003677">
    <property type="term" value="F:DNA binding"/>
    <property type="evidence" value="ECO:0007669"/>
    <property type="project" value="UniProtKB-UniRule"/>
</dbReference>
<dbReference type="InterPro" id="IPR005158">
    <property type="entry name" value="BTAD"/>
</dbReference>
<dbReference type="PRINTS" id="PR00364">
    <property type="entry name" value="DISEASERSIST"/>
</dbReference>
<comment type="caution">
    <text evidence="8">The sequence shown here is derived from an EMBL/GenBank/DDBJ whole genome shotgun (WGS) entry which is preliminary data.</text>
</comment>
<dbReference type="PANTHER" id="PTHR35807:SF1">
    <property type="entry name" value="TRANSCRIPTIONAL REGULATOR REDD"/>
    <property type="match status" value="1"/>
</dbReference>
<protein>
    <submittedName>
        <fullName evidence="8">SARP family transcriptional regulator</fullName>
    </submittedName>
</protein>
<dbReference type="CDD" id="cd15831">
    <property type="entry name" value="BTAD"/>
    <property type="match status" value="1"/>
</dbReference>
<dbReference type="InterPro" id="IPR001867">
    <property type="entry name" value="OmpR/PhoB-type_DNA-bd"/>
</dbReference>
<evidence type="ECO:0000256" key="1">
    <source>
        <dbReference type="ARBA" id="ARBA00005820"/>
    </source>
</evidence>
<organism evidence="8 9">
    <name type="scientific">Rhizocola hellebori</name>
    <dbReference type="NCBI Taxonomy" id="1392758"/>
    <lineage>
        <taxon>Bacteria</taxon>
        <taxon>Bacillati</taxon>
        <taxon>Actinomycetota</taxon>
        <taxon>Actinomycetes</taxon>
        <taxon>Micromonosporales</taxon>
        <taxon>Micromonosporaceae</taxon>
        <taxon>Rhizocola</taxon>
    </lineage>
</organism>
<dbReference type="InterPro" id="IPR011990">
    <property type="entry name" value="TPR-like_helical_dom_sf"/>
</dbReference>
<evidence type="ECO:0000256" key="6">
    <source>
        <dbReference type="SAM" id="MobiDB-lite"/>
    </source>
</evidence>
<dbReference type="AlphaFoldDB" id="A0A8J3VHA4"/>
<dbReference type="GO" id="GO:0000160">
    <property type="term" value="P:phosphorelay signal transduction system"/>
    <property type="evidence" value="ECO:0007669"/>
    <property type="project" value="InterPro"/>
</dbReference>
<keyword evidence="2" id="KW-0805">Transcription regulation</keyword>
<evidence type="ECO:0000256" key="3">
    <source>
        <dbReference type="ARBA" id="ARBA00023125"/>
    </source>
</evidence>
<dbReference type="GO" id="GO:0006355">
    <property type="term" value="P:regulation of DNA-templated transcription"/>
    <property type="evidence" value="ECO:0007669"/>
    <property type="project" value="InterPro"/>
</dbReference>
<proteinExistence type="inferred from homology"/>
<dbReference type="PROSITE" id="PS51755">
    <property type="entry name" value="OMPR_PHOB"/>
    <property type="match status" value="1"/>
</dbReference>
<feature type="domain" description="OmpR/PhoB-type" evidence="7">
    <location>
        <begin position="1"/>
        <end position="91"/>
    </location>
</feature>
<evidence type="ECO:0000256" key="2">
    <source>
        <dbReference type="ARBA" id="ARBA00023015"/>
    </source>
</evidence>
<dbReference type="SUPFAM" id="SSF48452">
    <property type="entry name" value="TPR-like"/>
    <property type="match status" value="2"/>
</dbReference>